<organism evidence="1 2">
    <name type="scientific">Artomyces pyxidatus</name>
    <dbReference type="NCBI Taxonomy" id="48021"/>
    <lineage>
        <taxon>Eukaryota</taxon>
        <taxon>Fungi</taxon>
        <taxon>Dikarya</taxon>
        <taxon>Basidiomycota</taxon>
        <taxon>Agaricomycotina</taxon>
        <taxon>Agaricomycetes</taxon>
        <taxon>Russulales</taxon>
        <taxon>Auriscalpiaceae</taxon>
        <taxon>Artomyces</taxon>
    </lineage>
</organism>
<proteinExistence type="predicted"/>
<keyword evidence="2" id="KW-1185">Reference proteome</keyword>
<reference evidence="1" key="1">
    <citation type="submission" date="2021-03" db="EMBL/GenBank/DDBJ databases">
        <authorList>
            <consortium name="DOE Joint Genome Institute"/>
            <person name="Ahrendt S."/>
            <person name="Looney B.P."/>
            <person name="Miyauchi S."/>
            <person name="Morin E."/>
            <person name="Drula E."/>
            <person name="Courty P.E."/>
            <person name="Chicoki N."/>
            <person name="Fauchery L."/>
            <person name="Kohler A."/>
            <person name="Kuo A."/>
            <person name="Labutti K."/>
            <person name="Pangilinan J."/>
            <person name="Lipzen A."/>
            <person name="Riley R."/>
            <person name="Andreopoulos W."/>
            <person name="He G."/>
            <person name="Johnson J."/>
            <person name="Barry K.W."/>
            <person name="Grigoriev I.V."/>
            <person name="Nagy L."/>
            <person name="Hibbett D."/>
            <person name="Henrissat B."/>
            <person name="Matheny P.B."/>
            <person name="Labbe J."/>
            <person name="Martin F."/>
        </authorList>
    </citation>
    <scope>NUCLEOTIDE SEQUENCE</scope>
    <source>
        <strain evidence="1">HHB10654</strain>
    </source>
</reference>
<dbReference type="EMBL" id="MU277657">
    <property type="protein sequence ID" value="KAI0054201.1"/>
    <property type="molecule type" value="Genomic_DNA"/>
</dbReference>
<gene>
    <name evidence="1" type="ORF">BV25DRAFT_1843839</name>
</gene>
<protein>
    <submittedName>
        <fullName evidence="1">Uncharacterized protein</fullName>
    </submittedName>
</protein>
<sequence length="247" mass="28018">IPSLVVGPPLSSNGGIIYLHTTALLEVVDNTRTGLEDHGSPLQLDDTNLQTFCRLVRQTFIHDREAEYAQRTGGGDQEVGGNWRTWTAEPPERRIRDSASYYEYLPFSFPPSLKLPKWFVSQHVLLPHAPNSIPSRLLVVRSGERDRVDDGFARVRIVRENRDLQRAKEKLHHIKTPPGCPDPDSCWEEDPPPKFCYTPESITVIPFSNVRVITLDLFGTIIDRTTSVQRPIASLTPNLIHNFKYTP</sequence>
<dbReference type="Proteomes" id="UP000814140">
    <property type="component" value="Unassembled WGS sequence"/>
</dbReference>
<feature type="non-terminal residue" evidence="1">
    <location>
        <position position="1"/>
    </location>
</feature>
<accession>A0ACB8SE38</accession>
<evidence type="ECO:0000313" key="2">
    <source>
        <dbReference type="Proteomes" id="UP000814140"/>
    </source>
</evidence>
<name>A0ACB8SE38_9AGAM</name>
<reference evidence="1" key="2">
    <citation type="journal article" date="2022" name="New Phytol.">
        <title>Evolutionary transition to the ectomycorrhizal habit in the genomes of a hyperdiverse lineage of mushroom-forming fungi.</title>
        <authorList>
            <person name="Looney B."/>
            <person name="Miyauchi S."/>
            <person name="Morin E."/>
            <person name="Drula E."/>
            <person name="Courty P.E."/>
            <person name="Kohler A."/>
            <person name="Kuo A."/>
            <person name="LaButti K."/>
            <person name="Pangilinan J."/>
            <person name="Lipzen A."/>
            <person name="Riley R."/>
            <person name="Andreopoulos W."/>
            <person name="He G."/>
            <person name="Johnson J."/>
            <person name="Nolan M."/>
            <person name="Tritt A."/>
            <person name="Barry K.W."/>
            <person name="Grigoriev I.V."/>
            <person name="Nagy L.G."/>
            <person name="Hibbett D."/>
            <person name="Henrissat B."/>
            <person name="Matheny P.B."/>
            <person name="Labbe J."/>
            <person name="Martin F.M."/>
        </authorList>
    </citation>
    <scope>NUCLEOTIDE SEQUENCE</scope>
    <source>
        <strain evidence="1">HHB10654</strain>
    </source>
</reference>
<feature type="non-terminal residue" evidence="1">
    <location>
        <position position="247"/>
    </location>
</feature>
<evidence type="ECO:0000313" key="1">
    <source>
        <dbReference type="EMBL" id="KAI0054201.1"/>
    </source>
</evidence>
<comment type="caution">
    <text evidence="1">The sequence shown here is derived from an EMBL/GenBank/DDBJ whole genome shotgun (WGS) entry which is preliminary data.</text>
</comment>